<accession>A0A367L357</accession>
<name>A0A367L357_9HYPO</name>
<sequence>MACLSGLSLFSGGGFQDMYVDLAGRDSLDRGGLSELEESKQATKEDEDEDEDEDEEEGEEGNSDSEALSRAVPGQASGSRLRGGETPGTPDTMQARPLGEMPRQRAS</sequence>
<keyword evidence="3" id="KW-1185">Reference proteome</keyword>
<evidence type="ECO:0000256" key="1">
    <source>
        <dbReference type="SAM" id="MobiDB-lite"/>
    </source>
</evidence>
<comment type="caution">
    <text evidence="2">The sequence shown here is derived from an EMBL/GenBank/DDBJ whole genome shotgun (WGS) entry which is preliminary data.</text>
</comment>
<organism evidence="2 3">
    <name type="scientific">Ophiocordyceps polyrhachis-furcata BCC 54312</name>
    <dbReference type="NCBI Taxonomy" id="1330021"/>
    <lineage>
        <taxon>Eukaryota</taxon>
        <taxon>Fungi</taxon>
        <taxon>Dikarya</taxon>
        <taxon>Ascomycota</taxon>
        <taxon>Pezizomycotina</taxon>
        <taxon>Sordariomycetes</taxon>
        <taxon>Hypocreomycetidae</taxon>
        <taxon>Hypocreales</taxon>
        <taxon>Ophiocordycipitaceae</taxon>
        <taxon>Ophiocordyceps</taxon>
    </lineage>
</organism>
<reference evidence="2 3" key="1">
    <citation type="journal article" date="2015" name="BMC Genomics">
        <title>Insights from the genome of Ophiocordyceps polyrhachis-furcata to pathogenicity and host specificity in insect fungi.</title>
        <authorList>
            <person name="Wichadakul D."/>
            <person name="Kobmoo N."/>
            <person name="Ingsriswang S."/>
            <person name="Tangphatsornruang S."/>
            <person name="Chantasingh D."/>
            <person name="Luangsa-ard J.J."/>
            <person name="Eurwilaichitr L."/>
        </authorList>
    </citation>
    <scope>NUCLEOTIDE SEQUENCE [LARGE SCALE GENOMIC DNA]</scope>
    <source>
        <strain evidence="2 3">BCC 54312</strain>
    </source>
</reference>
<evidence type="ECO:0000313" key="2">
    <source>
        <dbReference type="EMBL" id="RCI08854.1"/>
    </source>
</evidence>
<dbReference type="EMBL" id="LKCN02000017">
    <property type="protein sequence ID" value="RCI08854.1"/>
    <property type="molecule type" value="Genomic_DNA"/>
</dbReference>
<gene>
    <name evidence="2" type="ORF">L249_5004</name>
</gene>
<proteinExistence type="predicted"/>
<dbReference type="AlphaFoldDB" id="A0A367L357"/>
<evidence type="ECO:0000313" key="3">
    <source>
        <dbReference type="Proteomes" id="UP000253664"/>
    </source>
</evidence>
<dbReference type="Proteomes" id="UP000253664">
    <property type="component" value="Unassembled WGS sequence"/>
</dbReference>
<feature type="region of interest" description="Disordered" evidence="1">
    <location>
        <begin position="26"/>
        <end position="107"/>
    </location>
</feature>
<feature type="compositionally biased region" description="Acidic residues" evidence="1">
    <location>
        <begin position="45"/>
        <end position="63"/>
    </location>
</feature>
<protein>
    <submittedName>
        <fullName evidence="2">Uncharacterized protein</fullName>
    </submittedName>
</protein>